<evidence type="ECO:0000313" key="5">
    <source>
        <dbReference type="EMBL" id="PLT44500.1"/>
    </source>
</evidence>
<keyword evidence="2 4" id="KW-0238">DNA-binding</keyword>
<evidence type="ECO:0000313" key="6">
    <source>
        <dbReference type="Proteomes" id="UP000234789"/>
    </source>
</evidence>
<comment type="caution">
    <text evidence="5">The sequence shown here is derived from an EMBL/GenBank/DDBJ whole genome shotgun (WGS) entry which is preliminary data.</text>
</comment>
<evidence type="ECO:0000256" key="4">
    <source>
        <dbReference type="PIRNR" id="PIRNR006707"/>
    </source>
</evidence>
<dbReference type="RefSeq" id="WP_028598078.1">
    <property type="nucleotide sequence ID" value="NZ_BIMM01000037.1"/>
</dbReference>
<dbReference type="SUPFAM" id="SSF46785">
    <property type="entry name" value="Winged helix' DNA-binding domain"/>
    <property type="match status" value="1"/>
</dbReference>
<gene>
    <name evidence="5" type="ORF">B8V81_2931</name>
</gene>
<dbReference type="PANTHER" id="PTHR38465">
    <property type="entry name" value="HTH-TYPE TRANSCRIPTIONAL REGULATOR MJ1563-RELATED"/>
    <property type="match status" value="1"/>
</dbReference>
<dbReference type="GO" id="GO:0003677">
    <property type="term" value="F:DNA binding"/>
    <property type="evidence" value="ECO:0007669"/>
    <property type="project" value="UniProtKB-UniRule"/>
</dbReference>
<evidence type="ECO:0000256" key="1">
    <source>
        <dbReference type="ARBA" id="ARBA00023015"/>
    </source>
</evidence>
<dbReference type="EMBL" id="NFEZ01000004">
    <property type="protein sequence ID" value="PLT44500.1"/>
    <property type="molecule type" value="Genomic_DNA"/>
</dbReference>
<protein>
    <recommendedName>
        <fullName evidence="4">HTH-type transcriptional regulator</fullName>
    </recommendedName>
</protein>
<sequence length="191" mass="21723">MNDKFAGLEPDQEQAIHKARKRVIESIGKNMDLYGITQSTGLLYGLMFFQDKPMNLDEMGQAMEMSKTSMSTGIRTLVDLNMVNKVWEKGSRKDLYEVERDWHQTFADFFVLKWRKAVEMNLTALRRSQNELVKLAEGASAETAEPVRAAVAGDLDKIGQAIAYYLWLDRVIDLLESGGIYEHVPKEPDSD</sequence>
<accession>A0A2N5N2E0</accession>
<name>A0A2N5N2E0_9BACL</name>
<dbReference type="InterPro" id="IPR052362">
    <property type="entry name" value="HTH-GbsR_regulator"/>
</dbReference>
<keyword evidence="6" id="KW-1185">Reference proteome</keyword>
<dbReference type="Gene3D" id="1.10.10.10">
    <property type="entry name" value="Winged helix-like DNA-binding domain superfamily/Winged helix DNA-binding domain"/>
    <property type="match status" value="1"/>
</dbReference>
<keyword evidence="1 4" id="KW-0805">Transcription regulation</keyword>
<dbReference type="PIRSF" id="PIRSF006707">
    <property type="entry name" value="MJ1563"/>
    <property type="match status" value="1"/>
</dbReference>
<evidence type="ECO:0000256" key="3">
    <source>
        <dbReference type="ARBA" id="ARBA00023163"/>
    </source>
</evidence>
<keyword evidence="3 4" id="KW-0804">Transcription</keyword>
<dbReference type="InterPro" id="IPR036390">
    <property type="entry name" value="WH_DNA-bd_sf"/>
</dbReference>
<dbReference type="AlphaFoldDB" id="A0A2N5N2E0"/>
<reference evidence="5 6" key="1">
    <citation type="submission" date="2017-05" db="EMBL/GenBank/DDBJ databases">
        <title>Functional genome analysis of Paenibacillus pasadenensis strain R16: insights on endophytic life style and antifungal activity.</title>
        <authorList>
            <person name="Passera A."/>
            <person name="Marcolungo L."/>
            <person name="Casati P."/>
            <person name="Brasca M."/>
            <person name="Quaglino F."/>
            <person name="Delledonne M."/>
        </authorList>
    </citation>
    <scope>NUCLEOTIDE SEQUENCE [LARGE SCALE GENOMIC DNA]</scope>
    <source>
        <strain evidence="5 6">R16</strain>
    </source>
</reference>
<proteinExistence type="inferred from homology"/>
<dbReference type="InterPro" id="IPR036388">
    <property type="entry name" value="WH-like_DNA-bd_sf"/>
</dbReference>
<dbReference type="OrthoDB" id="9800374at2"/>
<organism evidence="5 6">
    <name type="scientific">Paenibacillus pasadenensis</name>
    <dbReference type="NCBI Taxonomy" id="217090"/>
    <lineage>
        <taxon>Bacteria</taxon>
        <taxon>Bacillati</taxon>
        <taxon>Bacillota</taxon>
        <taxon>Bacilli</taxon>
        <taxon>Bacillales</taxon>
        <taxon>Paenibacillaceae</taxon>
        <taxon>Paenibacillus</taxon>
    </lineage>
</organism>
<evidence type="ECO:0000256" key="2">
    <source>
        <dbReference type="ARBA" id="ARBA00023125"/>
    </source>
</evidence>
<dbReference type="PANTHER" id="PTHR38465:SF1">
    <property type="entry name" value="HTH-TYPE TRANSCRIPTIONAL REGULATOR MJ1563-RELATED"/>
    <property type="match status" value="1"/>
</dbReference>
<comment type="similarity">
    <text evidence="4">Belongs to the GbsR family.</text>
</comment>
<dbReference type="Proteomes" id="UP000234789">
    <property type="component" value="Unassembled WGS sequence"/>
</dbReference>
<dbReference type="InterPro" id="IPR026282">
    <property type="entry name" value="MJ1563"/>
</dbReference>